<dbReference type="SUPFAM" id="SSF50475">
    <property type="entry name" value="FMN-binding split barrel"/>
    <property type="match status" value="1"/>
</dbReference>
<dbReference type="InterPro" id="IPR011576">
    <property type="entry name" value="Pyridox_Oxase_N"/>
</dbReference>
<organism evidence="2">
    <name type="scientific">bioreactor metagenome</name>
    <dbReference type="NCBI Taxonomy" id="1076179"/>
    <lineage>
        <taxon>unclassified sequences</taxon>
        <taxon>metagenomes</taxon>
        <taxon>ecological metagenomes</taxon>
    </lineage>
</organism>
<accession>A0A645JNX1</accession>
<proteinExistence type="predicted"/>
<reference evidence="2" key="1">
    <citation type="submission" date="2019-08" db="EMBL/GenBank/DDBJ databases">
        <authorList>
            <person name="Kucharzyk K."/>
            <person name="Murdoch R.W."/>
            <person name="Higgins S."/>
            <person name="Loffler F."/>
        </authorList>
    </citation>
    <scope>NUCLEOTIDE SEQUENCE</scope>
</reference>
<dbReference type="AlphaFoldDB" id="A0A645JNX1"/>
<gene>
    <name evidence="2" type="ORF">SDC9_212231</name>
</gene>
<dbReference type="Pfam" id="PF01243">
    <property type="entry name" value="PNPOx_N"/>
    <property type="match status" value="1"/>
</dbReference>
<comment type="caution">
    <text evidence="2">The sequence shown here is derived from an EMBL/GenBank/DDBJ whole genome shotgun (WGS) entry which is preliminary data.</text>
</comment>
<protein>
    <recommendedName>
        <fullName evidence="1">Pyridoxamine 5'-phosphate oxidase N-terminal domain-containing protein</fullName>
    </recommendedName>
</protein>
<sequence>MESGALFAEMEKFIQAHNTCALATGFDNFVRCTPIEYNYKDRKFWLLSEGGQKFYALSYNKGVCLAIYDGFSGFDRLGGMQVTGTAELVEPWSDEYLDVLAFKKLSTENLKKLPQTLYLIKVTPTRIDYLWSGFKALGFDLRQHLCL</sequence>
<evidence type="ECO:0000313" key="2">
    <source>
        <dbReference type="EMBL" id="MPN64459.1"/>
    </source>
</evidence>
<feature type="domain" description="Pyridoxamine 5'-phosphate oxidase N-terminal" evidence="1">
    <location>
        <begin position="8"/>
        <end position="129"/>
    </location>
</feature>
<name>A0A645JNX1_9ZZZZ</name>
<dbReference type="InterPro" id="IPR012349">
    <property type="entry name" value="Split_barrel_FMN-bd"/>
</dbReference>
<evidence type="ECO:0000259" key="1">
    <source>
        <dbReference type="Pfam" id="PF01243"/>
    </source>
</evidence>
<dbReference type="Gene3D" id="2.30.110.10">
    <property type="entry name" value="Electron Transport, Fmn-binding Protein, Chain A"/>
    <property type="match status" value="1"/>
</dbReference>
<dbReference type="EMBL" id="VSSQ01145358">
    <property type="protein sequence ID" value="MPN64459.1"/>
    <property type="molecule type" value="Genomic_DNA"/>
</dbReference>